<feature type="compositionally biased region" description="Low complexity" evidence="1">
    <location>
        <begin position="126"/>
        <end position="141"/>
    </location>
</feature>
<protein>
    <submittedName>
        <fullName evidence="2">Uncharacterized protein</fullName>
    </submittedName>
</protein>
<evidence type="ECO:0000256" key="1">
    <source>
        <dbReference type="SAM" id="MobiDB-lite"/>
    </source>
</evidence>
<feature type="region of interest" description="Disordered" evidence="1">
    <location>
        <begin position="1"/>
        <end position="181"/>
    </location>
</feature>
<feature type="compositionally biased region" description="Basic residues" evidence="1">
    <location>
        <begin position="50"/>
        <end position="66"/>
    </location>
</feature>
<name>A0A645E8D1_9ZZZZ</name>
<organism evidence="2">
    <name type="scientific">bioreactor metagenome</name>
    <dbReference type="NCBI Taxonomy" id="1076179"/>
    <lineage>
        <taxon>unclassified sequences</taxon>
        <taxon>metagenomes</taxon>
        <taxon>ecological metagenomes</taxon>
    </lineage>
</organism>
<accession>A0A645E8D1</accession>
<evidence type="ECO:0000313" key="2">
    <source>
        <dbReference type="EMBL" id="MPM96892.1"/>
    </source>
</evidence>
<gene>
    <name evidence="2" type="ORF">SDC9_144058</name>
</gene>
<sequence>MGRADGAMGTPMAGGGRLCPAGGPARHRSGRGPAVGQRQHRWPAGQHGGRPARRPRHGHRLRRCRPRCGVATGSRDRGLARRSRGPRHRGGGVRGRRHTGRDAVVATRCRRGRPARPRQRRRGAGRPRLSGPLVAVAAAGRRPARRGAPRPGPPRLAAPRLGPGGLRRGPGQCHRAGLRPR</sequence>
<feature type="compositionally biased region" description="Basic residues" evidence="1">
    <location>
        <begin position="80"/>
        <end position="99"/>
    </location>
</feature>
<feature type="compositionally biased region" description="Basic residues" evidence="1">
    <location>
        <begin position="108"/>
        <end position="125"/>
    </location>
</feature>
<comment type="caution">
    <text evidence="2">The sequence shown here is derived from an EMBL/GenBank/DDBJ whole genome shotgun (WGS) entry which is preliminary data.</text>
</comment>
<dbReference type="EMBL" id="VSSQ01043226">
    <property type="protein sequence ID" value="MPM96892.1"/>
    <property type="molecule type" value="Genomic_DNA"/>
</dbReference>
<reference evidence="2" key="1">
    <citation type="submission" date="2019-08" db="EMBL/GenBank/DDBJ databases">
        <authorList>
            <person name="Kucharzyk K."/>
            <person name="Murdoch R.W."/>
            <person name="Higgins S."/>
            <person name="Loffler F."/>
        </authorList>
    </citation>
    <scope>NUCLEOTIDE SEQUENCE</scope>
</reference>
<proteinExistence type="predicted"/>
<dbReference type="AlphaFoldDB" id="A0A645E8D1"/>